<name>A0AAX6MG25_9PEZI</name>
<feature type="region of interest" description="Disordered" evidence="1">
    <location>
        <begin position="328"/>
        <end position="350"/>
    </location>
</feature>
<dbReference type="AlphaFoldDB" id="A0AAX6MG25"/>
<keyword evidence="3" id="KW-1185">Reference proteome</keyword>
<evidence type="ECO:0000313" key="2">
    <source>
        <dbReference type="EMBL" id="KAK6951131.1"/>
    </source>
</evidence>
<proteinExistence type="predicted"/>
<dbReference type="Proteomes" id="UP001369815">
    <property type="component" value="Unassembled WGS sequence"/>
</dbReference>
<evidence type="ECO:0000313" key="3">
    <source>
        <dbReference type="Proteomes" id="UP001369815"/>
    </source>
</evidence>
<organism evidence="2 3">
    <name type="scientific">Daldinia eschscholtzii</name>
    <dbReference type="NCBI Taxonomy" id="292717"/>
    <lineage>
        <taxon>Eukaryota</taxon>
        <taxon>Fungi</taxon>
        <taxon>Dikarya</taxon>
        <taxon>Ascomycota</taxon>
        <taxon>Pezizomycotina</taxon>
        <taxon>Sordariomycetes</taxon>
        <taxon>Xylariomycetidae</taxon>
        <taxon>Xylariales</taxon>
        <taxon>Hypoxylaceae</taxon>
        <taxon>Daldinia</taxon>
    </lineage>
</organism>
<gene>
    <name evidence="2" type="ORF">Daesc_007661</name>
</gene>
<protein>
    <submittedName>
        <fullName evidence="2">Uncharacterized protein</fullName>
    </submittedName>
</protein>
<dbReference type="EMBL" id="JBANMG010000007">
    <property type="protein sequence ID" value="KAK6951131.1"/>
    <property type="molecule type" value="Genomic_DNA"/>
</dbReference>
<reference evidence="2 3" key="1">
    <citation type="journal article" date="2024" name="Front Chem Biol">
        <title>Unveiling the potential of Daldinia eschscholtzii MFLUCC 19-0629 through bioactivity and bioinformatics studies for enhanced sustainable agriculture production.</title>
        <authorList>
            <person name="Brooks S."/>
            <person name="Weaver J.A."/>
            <person name="Klomchit A."/>
            <person name="Alharthi S.A."/>
            <person name="Onlamun T."/>
            <person name="Nurani R."/>
            <person name="Vong T.K."/>
            <person name="Alberti F."/>
            <person name="Greco C."/>
        </authorList>
    </citation>
    <scope>NUCLEOTIDE SEQUENCE [LARGE SCALE GENOMIC DNA]</scope>
    <source>
        <strain evidence="2">MFLUCC 19-0629</strain>
    </source>
</reference>
<feature type="compositionally biased region" description="Gly residues" evidence="1">
    <location>
        <begin position="332"/>
        <end position="341"/>
    </location>
</feature>
<evidence type="ECO:0000256" key="1">
    <source>
        <dbReference type="SAM" id="MobiDB-lite"/>
    </source>
</evidence>
<sequence length="564" mass="60153">MDTANLAAAWLSFAVTTVGLGGLISQASAINDQLDPFHANRTAEYLGIWFQRQQRFPWWRITKPPPLGPAIAARMADGFCGVNVLYVTRIPVAPPGRAGWSTVLAMFNHEVPTLYALGGGRGVDGAEKGERGGGGRVSLGAGSSVTLESDAGRGVSAAAGAPVRSASWSNVARKPLKRHQSHACIVISRTTLITMLVVTNGRPVFQYSDASGFRAGYASYCGQWYITWPIGQEAIVKFAAHDSIGATEVLPRSFPLRVDRCGQMVSGVVSSPTSDFAVGFSGRKPAGTYVLEHAPKGFQGAHSGRHLYNMLGGRAFDVDFLYARPRASDTGSTGGGEGRGVSGNNLTLTLPDKNTGARTVTMLVPPAEEAVIRQALDSLPWTCLSWSMHRGLRDVLLAYGKPVMDHHRKTLAALLQRTVADRPDVFRSRGWDPEFVRSSMGPMAASAILSGAGNSGDSVRVVTDVAAVYAGGTWGLEKLDEVRFWRTRGREVTTTTTTTTITAAAAAAGGGGGGIPSSSSMSDPNLEELDAEAVVALTKFFVLEWSQEFDYQLYHHLPISLYFG</sequence>
<comment type="caution">
    <text evidence="2">The sequence shown here is derived from an EMBL/GenBank/DDBJ whole genome shotgun (WGS) entry which is preliminary data.</text>
</comment>
<accession>A0AAX6MG25</accession>